<feature type="domain" description="CSD" evidence="1">
    <location>
        <begin position="186"/>
        <end position="253"/>
    </location>
</feature>
<dbReference type="SMART" id="SM00357">
    <property type="entry name" value="CSP"/>
    <property type="match status" value="1"/>
</dbReference>
<dbReference type="SUPFAM" id="SSF50249">
    <property type="entry name" value="Nucleic acid-binding proteins"/>
    <property type="match status" value="1"/>
</dbReference>
<accession>A0ABP0J993</accession>
<dbReference type="Proteomes" id="UP001642464">
    <property type="component" value="Unassembled WGS sequence"/>
</dbReference>
<dbReference type="InterPro" id="IPR002059">
    <property type="entry name" value="CSP_DNA-bd"/>
</dbReference>
<feature type="non-terminal residue" evidence="2">
    <location>
        <position position="1"/>
    </location>
</feature>
<gene>
    <name evidence="2" type="ORF">SCF082_LOCUS10867</name>
</gene>
<organism evidence="2 3">
    <name type="scientific">Durusdinium trenchii</name>
    <dbReference type="NCBI Taxonomy" id="1381693"/>
    <lineage>
        <taxon>Eukaryota</taxon>
        <taxon>Sar</taxon>
        <taxon>Alveolata</taxon>
        <taxon>Dinophyceae</taxon>
        <taxon>Suessiales</taxon>
        <taxon>Symbiodiniaceae</taxon>
        <taxon>Durusdinium</taxon>
    </lineage>
</organism>
<dbReference type="InterPro" id="IPR012340">
    <property type="entry name" value="NA-bd_OB-fold"/>
</dbReference>
<keyword evidence="3" id="KW-1185">Reference proteome</keyword>
<dbReference type="CDD" id="cd04458">
    <property type="entry name" value="CSP_CDS"/>
    <property type="match status" value="1"/>
</dbReference>
<comment type="caution">
    <text evidence="2">The sequence shown here is derived from an EMBL/GenBank/DDBJ whole genome shotgun (WGS) entry which is preliminary data.</text>
</comment>
<evidence type="ECO:0000259" key="1">
    <source>
        <dbReference type="PROSITE" id="PS51857"/>
    </source>
</evidence>
<evidence type="ECO:0000313" key="3">
    <source>
        <dbReference type="Proteomes" id="UP001642464"/>
    </source>
</evidence>
<reference evidence="2 3" key="1">
    <citation type="submission" date="2024-02" db="EMBL/GenBank/DDBJ databases">
        <authorList>
            <person name="Chen Y."/>
            <person name="Shah S."/>
            <person name="Dougan E. K."/>
            <person name="Thang M."/>
            <person name="Chan C."/>
        </authorList>
    </citation>
    <scope>NUCLEOTIDE SEQUENCE [LARGE SCALE GENOMIC DNA]</scope>
</reference>
<protein>
    <recommendedName>
        <fullName evidence="1">CSD domain-containing protein</fullName>
    </recommendedName>
</protein>
<dbReference type="InterPro" id="IPR011129">
    <property type="entry name" value="CSD"/>
</dbReference>
<name>A0ABP0J993_9DINO</name>
<dbReference type="Gene3D" id="2.40.50.140">
    <property type="entry name" value="Nucleic acid-binding proteins"/>
    <property type="match status" value="2"/>
</dbReference>
<dbReference type="EMBL" id="CAXAMM010006402">
    <property type="protein sequence ID" value="CAK9010906.1"/>
    <property type="molecule type" value="Genomic_DNA"/>
</dbReference>
<proteinExistence type="predicted"/>
<evidence type="ECO:0000313" key="2">
    <source>
        <dbReference type="EMBL" id="CAK9010906.1"/>
    </source>
</evidence>
<sequence>AQARLGPGRFSHLESKHLGMVDTQAFIEALCTTPRDQALAVLGELLRNRPTLAPAIVGFACPDLTYAPARGISEKRAMGTLKSFSQKTGFGFIACPELHEVFGADVFVYDVQPMDGLLAESTIHNVSESMVDMSQMSQMATFPGAFTGLGGFQDPFTGFGHTEIPPKTAPAAAKRKWEDVTAELGRFRGVVKSFNGAKGFGFIISEELQAHGYTQDVFLSQAHTPATAQAGSNVSFTAFLNERSQPQAKNVELI</sequence>
<dbReference type="PROSITE" id="PS51857">
    <property type="entry name" value="CSD_2"/>
    <property type="match status" value="1"/>
</dbReference>